<feature type="signal peptide" evidence="2">
    <location>
        <begin position="1"/>
        <end position="25"/>
    </location>
</feature>
<sequence length="130" mass="14715">MSINKLSIFFAIFVLFFLLSGGPSGQEDTTKVYVQSSLLNLKNGKKKNGKKDGKKLRPCLKKPKDDSKGGSDPLLCLKRKKNKKEKHVRFAPGTKDDPEEDTDKFSTLTLYQSPYWDDDDDDPAEIEIML</sequence>
<organism evidence="3 4">
    <name type="scientific">Cryptosporidium canis</name>
    <dbReference type="NCBI Taxonomy" id="195482"/>
    <lineage>
        <taxon>Eukaryota</taxon>
        <taxon>Sar</taxon>
        <taxon>Alveolata</taxon>
        <taxon>Apicomplexa</taxon>
        <taxon>Conoidasida</taxon>
        <taxon>Coccidia</taxon>
        <taxon>Eucoccidiorida</taxon>
        <taxon>Eimeriorina</taxon>
        <taxon>Cryptosporidiidae</taxon>
        <taxon>Cryptosporidium</taxon>
    </lineage>
</organism>
<protein>
    <recommendedName>
        <fullName evidence="5">Signal peptide-containing protein</fullName>
    </recommendedName>
</protein>
<feature type="region of interest" description="Disordered" evidence="1">
    <location>
        <begin position="43"/>
        <end position="104"/>
    </location>
</feature>
<evidence type="ECO:0000256" key="2">
    <source>
        <dbReference type="SAM" id="SignalP"/>
    </source>
</evidence>
<evidence type="ECO:0000313" key="3">
    <source>
        <dbReference type="EMBL" id="KAJ1606463.1"/>
    </source>
</evidence>
<dbReference type="Proteomes" id="UP001071777">
    <property type="component" value="Unassembled WGS sequence"/>
</dbReference>
<keyword evidence="2" id="KW-0732">Signal</keyword>
<accession>A0ABQ8P363</accession>
<keyword evidence="4" id="KW-1185">Reference proteome</keyword>
<evidence type="ECO:0008006" key="5">
    <source>
        <dbReference type="Google" id="ProtNLM"/>
    </source>
</evidence>
<feature type="compositionally biased region" description="Basic residues" evidence="1">
    <location>
        <begin position="77"/>
        <end position="89"/>
    </location>
</feature>
<dbReference type="EMBL" id="JAPCXB010000141">
    <property type="protein sequence ID" value="KAJ1606463.1"/>
    <property type="molecule type" value="Genomic_DNA"/>
</dbReference>
<comment type="caution">
    <text evidence="3">The sequence shown here is derived from an EMBL/GenBank/DDBJ whole genome shotgun (WGS) entry which is preliminary data.</text>
</comment>
<evidence type="ECO:0000313" key="4">
    <source>
        <dbReference type="Proteomes" id="UP001071777"/>
    </source>
</evidence>
<gene>
    <name evidence="3" type="ORF">OJ252_3164</name>
</gene>
<evidence type="ECO:0000256" key="1">
    <source>
        <dbReference type="SAM" id="MobiDB-lite"/>
    </source>
</evidence>
<proteinExistence type="predicted"/>
<feature type="compositionally biased region" description="Basic residues" evidence="1">
    <location>
        <begin position="43"/>
        <end position="61"/>
    </location>
</feature>
<feature type="chain" id="PRO_5047126957" description="Signal peptide-containing protein" evidence="2">
    <location>
        <begin position="26"/>
        <end position="130"/>
    </location>
</feature>
<name>A0ABQ8P363_9CRYT</name>
<reference evidence="3" key="1">
    <citation type="submission" date="2022-10" db="EMBL/GenBank/DDBJ databases">
        <title>Adaptive evolution leads to modifications in subtelomeric GC content in a zoonotic Cryptosporidium species.</title>
        <authorList>
            <person name="Li J."/>
            <person name="Feng Y."/>
            <person name="Xiao L."/>
        </authorList>
    </citation>
    <scope>NUCLEOTIDE SEQUENCE</scope>
    <source>
        <strain evidence="3">25894</strain>
    </source>
</reference>